<dbReference type="EMBL" id="PPEI02000014">
    <property type="protein sequence ID" value="PWN59145.1"/>
    <property type="molecule type" value="Genomic_DNA"/>
</dbReference>
<dbReference type="RefSeq" id="WP_109624060.1">
    <property type="nucleotide sequence ID" value="NZ_PPEI02000014.1"/>
</dbReference>
<protein>
    <submittedName>
        <fullName evidence="1">Uncharacterized protein</fullName>
    </submittedName>
</protein>
<gene>
    <name evidence="1" type="ORF">C1638_021860</name>
</gene>
<keyword evidence="2" id="KW-1185">Reference proteome</keyword>
<comment type="caution">
    <text evidence="1">The sequence shown here is derived from an EMBL/GenBank/DDBJ whole genome shotgun (WGS) entry which is preliminary data.</text>
</comment>
<organism evidence="1 2">
    <name type="scientific">Chryseobacterium oncorhynchi</name>
    <dbReference type="NCBI Taxonomy" id="741074"/>
    <lineage>
        <taxon>Bacteria</taxon>
        <taxon>Pseudomonadati</taxon>
        <taxon>Bacteroidota</taxon>
        <taxon>Flavobacteriia</taxon>
        <taxon>Flavobacteriales</taxon>
        <taxon>Weeksellaceae</taxon>
        <taxon>Chryseobacterium group</taxon>
        <taxon>Chryseobacterium</taxon>
    </lineage>
</organism>
<sequence>MKRYYFYKRTRDIVDNLKGDVVDFSLCAFYSTKEYSQKRKKEIDQFHYFDNIYLCLATKTQGLYRLRVDSGTDGCSGHWATSIKELKEDLIKDNYKLISEQDYFRLRRLAFRLVFKHIKFFIPTESAVRNFFYQNSFSRSFYDIKLVSTSEKSNIRNYPQDTVDYYKEKNWKLYDCRLDESYRIFISKDKNYKSNTFEIESSHFRPYYENIWEFKKSCNMDFKENKVNSIQEFQFDRLKKFITELILDRSDLDISKILPKQTNSITILDL</sequence>
<evidence type="ECO:0000313" key="2">
    <source>
        <dbReference type="Proteomes" id="UP000236182"/>
    </source>
</evidence>
<reference evidence="1" key="1">
    <citation type="submission" date="2018-04" db="EMBL/GenBank/DDBJ databases">
        <title>Draft Genome Sequences of Chryseobacterium lactis NCTC11390T isolated from milk, Chryseobacterium oncorhynchi 701B-08T from rainbow trout, and Chryseobacterium viscerum 687B-08T from diseased fish.</title>
        <authorList>
            <person name="Jeong J.-J."/>
            <person name="Lee Y.J."/>
            <person name="Pathiraja D."/>
            <person name="Park B."/>
            <person name="Choi I.-G."/>
            <person name="Kim K.D."/>
        </authorList>
    </citation>
    <scope>NUCLEOTIDE SEQUENCE [LARGE SCALE GENOMIC DNA]</scope>
    <source>
        <strain evidence="1">701B-08</strain>
    </source>
</reference>
<dbReference type="OrthoDB" id="1492482at2"/>
<name>A0A316WCJ1_9FLAO</name>
<evidence type="ECO:0000313" key="1">
    <source>
        <dbReference type="EMBL" id="PWN59145.1"/>
    </source>
</evidence>
<dbReference type="Proteomes" id="UP000236182">
    <property type="component" value="Unassembled WGS sequence"/>
</dbReference>
<accession>A0A316WCJ1</accession>
<proteinExistence type="predicted"/>
<dbReference type="AlphaFoldDB" id="A0A316WCJ1"/>